<dbReference type="InterPro" id="IPR043795">
    <property type="entry name" value="N-alpha-Ac-DABA-like"/>
</dbReference>
<evidence type="ECO:0000313" key="6">
    <source>
        <dbReference type="EMBL" id="GAA4622171.1"/>
    </source>
</evidence>
<sequence>MTVAGDTTTAYTIGPVTCAPGERAEGLIPVGVSSYGVELGMPVIVVNGTAPGPVLCVDGGVHGDEYDGMEAVRRVVAETDPATLRGTLVGIPCVNTPAFEAAARASGLDHANLNRIFPGDPDGSFSLRLAATFVEQVIPAVDALVDLHTGGTFGEIAPLTIVQGGYEDLATPIGLAAGHELIWKGGSWGGTARLSTLQAGKPAITIEAGGGTYREGTVDLHVGSVRNIMRRLEMIDGEVALRDHYTEVTGTFARSAAGGFFLGHAGPGDQCKAGDLLGRIVDHYGRVLEEVRAPEDGIVLWQRRIRTVRPGDEVVIFGAVRGEIRP</sequence>
<reference evidence="7" key="1">
    <citation type="journal article" date="2019" name="Int. J. Syst. Evol. Microbiol.">
        <title>The Global Catalogue of Microorganisms (GCM) 10K type strain sequencing project: providing services to taxonomists for standard genome sequencing and annotation.</title>
        <authorList>
            <consortium name="The Broad Institute Genomics Platform"/>
            <consortium name="The Broad Institute Genome Sequencing Center for Infectious Disease"/>
            <person name="Wu L."/>
            <person name="Ma J."/>
        </authorList>
    </citation>
    <scope>NUCLEOTIDE SEQUENCE [LARGE SCALE GENOMIC DNA]</scope>
    <source>
        <strain evidence="7">JCM 17939</strain>
    </source>
</reference>
<dbReference type="Gene3D" id="3.40.630.10">
    <property type="entry name" value="Zn peptidases"/>
    <property type="match status" value="1"/>
</dbReference>
<dbReference type="Proteomes" id="UP001501442">
    <property type="component" value="Unassembled WGS sequence"/>
</dbReference>
<dbReference type="PIRSF" id="PIRSF039012">
    <property type="entry name" value="ASP"/>
    <property type="match status" value="1"/>
</dbReference>
<keyword evidence="4" id="KW-0862">Zinc</keyword>
<dbReference type="PANTHER" id="PTHR37326">
    <property type="entry name" value="BLL3975 PROTEIN"/>
    <property type="match status" value="1"/>
</dbReference>
<organism evidence="6 7">
    <name type="scientific">Actinoallomurus vinaceus</name>
    <dbReference type="NCBI Taxonomy" id="1080074"/>
    <lineage>
        <taxon>Bacteria</taxon>
        <taxon>Bacillati</taxon>
        <taxon>Actinomycetota</taxon>
        <taxon>Actinomycetes</taxon>
        <taxon>Streptosporangiales</taxon>
        <taxon>Thermomonosporaceae</taxon>
        <taxon>Actinoallomurus</taxon>
    </lineage>
</organism>
<comment type="caution">
    <text evidence="6">The sequence shown here is derived from an EMBL/GenBank/DDBJ whole genome shotgun (WGS) entry which is preliminary data.</text>
</comment>
<evidence type="ECO:0000256" key="1">
    <source>
        <dbReference type="ARBA" id="ARBA00001947"/>
    </source>
</evidence>
<feature type="domain" description="Succinylglutamate desuccinylase/Aspartoacylase catalytic" evidence="5">
    <location>
        <begin position="51"/>
        <end position="211"/>
    </location>
</feature>
<dbReference type="CDD" id="cd06230">
    <property type="entry name" value="M14_ASTE_ASPA_like"/>
    <property type="match status" value="1"/>
</dbReference>
<dbReference type="RefSeq" id="WP_345429752.1">
    <property type="nucleotide sequence ID" value="NZ_BAABHK010000002.1"/>
</dbReference>
<dbReference type="InterPro" id="IPR053138">
    <property type="entry name" value="N-alpha-Ac-DABA_deacetylase"/>
</dbReference>
<dbReference type="EMBL" id="BAABHK010000002">
    <property type="protein sequence ID" value="GAA4622171.1"/>
    <property type="molecule type" value="Genomic_DNA"/>
</dbReference>
<dbReference type="PANTHER" id="PTHR37326:SF1">
    <property type="entry name" value="BLL3975 PROTEIN"/>
    <property type="match status" value="1"/>
</dbReference>
<dbReference type="Pfam" id="PF24827">
    <property type="entry name" value="AstE_AspA_cat"/>
    <property type="match status" value="1"/>
</dbReference>
<evidence type="ECO:0000256" key="4">
    <source>
        <dbReference type="ARBA" id="ARBA00022833"/>
    </source>
</evidence>
<dbReference type="SUPFAM" id="SSF53187">
    <property type="entry name" value="Zn-dependent exopeptidases"/>
    <property type="match status" value="1"/>
</dbReference>
<evidence type="ECO:0000256" key="2">
    <source>
        <dbReference type="ARBA" id="ARBA00022723"/>
    </source>
</evidence>
<evidence type="ECO:0000313" key="7">
    <source>
        <dbReference type="Proteomes" id="UP001501442"/>
    </source>
</evidence>
<evidence type="ECO:0000259" key="5">
    <source>
        <dbReference type="Pfam" id="PF24827"/>
    </source>
</evidence>
<gene>
    <name evidence="6" type="ORF">GCM10023196_013270</name>
</gene>
<protein>
    <submittedName>
        <fullName evidence="6">Succinylglutamate desuccinylase/aspartoacylase family protein</fullName>
    </submittedName>
</protein>
<accession>A0ABP8U5H1</accession>
<keyword evidence="3" id="KW-0378">Hydrolase</keyword>
<proteinExistence type="predicted"/>
<dbReference type="InterPro" id="IPR055438">
    <property type="entry name" value="AstE_AspA_cat"/>
</dbReference>
<evidence type="ECO:0000256" key="3">
    <source>
        <dbReference type="ARBA" id="ARBA00022801"/>
    </source>
</evidence>
<name>A0ABP8U5H1_9ACTN</name>
<keyword evidence="2" id="KW-0479">Metal-binding</keyword>
<comment type="cofactor">
    <cofactor evidence="1">
        <name>Zn(2+)</name>
        <dbReference type="ChEBI" id="CHEBI:29105"/>
    </cofactor>
</comment>
<keyword evidence="7" id="KW-1185">Reference proteome</keyword>